<gene>
    <name evidence="2" type="ORF">CLAFUR5_00325</name>
</gene>
<evidence type="ECO:0000256" key="1">
    <source>
        <dbReference type="SAM" id="SignalP"/>
    </source>
</evidence>
<evidence type="ECO:0000313" key="3">
    <source>
        <dbReference type="Proteomes" id="UP000756132"/>
    </source>
</evidence>
<dbReference type="EMBL" id="CP090163">
    <property type="protein sequence ID" value="UJO12475.1"/>
    <property type="molecule type" value="Genomic_DNA"/>
</dbReference>
<keyword evidence="1" id="KW-0732">Signal</keyword>
<keyword evidence="3" id="KW-1185">Reference proteome</keyword>
<feature type="signal peptide" evidence="1">
    <location>
        <begin position="1"/>
        <end position="27"/>
    </location>
</feature>
<dbReference type="AlphaFoldDB" id="A0A9Q8L7Z3"/>
<reference evidence="2" key="1">
    <citation type="submission" date="2021-12" db="EMBL/GenBank/DDBJ databases">
        <authorList>
            <person name="Zaccaron A."/>
            <person name="Stergiopoulos I."/>
        </authorList>
    </citation>
    <scope>NUCLEOTIDE SEQUENCE</scope>
    <source>
        <strain evidence="2">Race5_Kim</strain>
    </source>
</reference>
<protein>
    <submittedName>
        <fullName evidence="2">Uncharacterized protein</fullName>
    </submittedName>
</protein>
<evidence type="ECO:0000313" key="2">
    <source>
        <dbReference type="EMBL" id="UJO12475.1"/>
    </source>
</evidence>
<dbReference type="KEGG" id="ffu:CLAFUR5_00325"/>
<reference evidence="2" key="2">
    <citation type="journal article" date="2022" name="Microb. Genom.">
        <title>A chromosome-scale genome assembly of the tomato pathogen Cladosporium fulvum reveals a compartmentalized genome architecture and the presence of a dispensable chromosome.</title>
        <authorList>
            <person name="Zaccaron A.Z."/>
            <person name="Chen L.H."/>
            <person name="Samaras A."/>
            <person name="Stergiopoulos I."/>
        </authorList>
    </citation>
    <scope>NUCLEOTIDE SEQUENCE</scope>
    <source>
        <strain evidence="2">Race5_Kim</strain>
    </source>
</reference>
<dbReference type="RefSeq" id="XP_047756841.1">
    <property type="nucleotide sequence ID" value="XM_047899473.1"/>
</dbReference>
<dbReference type="Proteomes" id="UP000756132">
    <property type="component" value="Chromosome 1"/>
</dbReference>
<name>A0A9Q8L7Z3_PASFU</name>
<dbReference type="GeneID" id="71980203"/>
<accession>A0A9Q8L7Z3</accession>
<organism evidence="2 3">
    <name type="scientific">Passalora fulva</name>
    <name type="common">Tomato leaf mold</name>
    <name type="synonym">Cladosporium fulvum</name>
    <dbReference type="NCBI Taxonomy" id="5499"/>
    <lineage>
        <taxon>Eukaryota</taxon>
        <taxon>Fungi</taxon>
        <taxon>Dikarya</taxon>
        <taxon>Ascomycota</taxon>
        <taxon>Pezizomycotina</taxon>
        <taxon>Dothideomycetes</taxon>
        <taxon>Dothideomycetidae</taxon>
        <taxon>Mycosphaerellales</taxon>
        <taxon>Mycosphaerellaceae</taxon>
        <taxon>Fulvia</taxon>
    </lineage>
</organism>
<feature type="chain" id="PRO_5040109260" evidence="1">
    <location>
        <begin position="28"/>
        <end position="183"/>
    </location>
</feature>
<sequence length="183" mass="20555">MQLQHEMLFLITCLLLAATSLLPKGNAWSIDFYTGDKCGYSPEPFNRTTYHGPHQKKDVGNCLAAGDPRDGYDCDFWHDGGVRDDCTAPMQTGRAGLPASWFYPIGTICCVGFETLDECEWDECKYQPNLCIKGSWYNPKFEITEEWPFVTFYCYDGCPMADCEAFMEANDIDAGEDGMNVGP</sequence>
<proteinExistence type="predicted"/>